<evidence type="ECO:0000313" key="3">
    <source>
        <dbReference type="Proteomes" id="UP000315648"/>
    </source>
</evidence>
<dbReference type="AlphaFoldDB" id="A0A556QPK9"/>
<name>A0A556QPK9_9BACT</name>
<protein>
    <recommendedName>
        <fullName evidence="4">Flagellar biosynthesis anti-sigma factor FlgM</fullName>
    </recommendedName>
</protein>
<evidence type="ECO:0000313" key="2">
    <source>
        <dbReference type="EMBL" id="TSJ78583.1"/>
    </source>
</evidence>
<dbReference type="RefSeq" id="WP_144228924.1">
    <property type="nucleotide sequence ID" value="NZ_CBCRVV010000002.1"/>
</dbReference>
<feature type="region of interest" description="Disordered" evidence="1">
    <location>
        <begin position="1"/>
        <end position="38"/>
    </location>
</feature>
<organism evidence="2 3">
    <name type="scientific">Rariglobus hedericola</name>
    <dbReference type="NCBI Taxonomy" id="2597822"/>
    <lineage>
        <taxon>Bacteria</taxon>
        <taxon>Pseudomonadati</taxon>
        <taxon>Verrucomicrobiota</taxon>
        <taxon>Opitutia</taxon>
        <taxon>Opitutales</taxon>
        <taxon>Opitutaceae</taxon>
        <taxon>Rariglobus</taxon>
    </lineage>
</organism>
<feature type="compositionally biased region" description="Polar residues" evidence="1">
    <location>
        <begin position="1"/>
        <end position="18"/>
    </location>
</feature>
<dbReference type="OrthoDB" id="196825at2"/>
<dbReference type="Proteomes" id="UP000315648">
    <property type="component" value="Unassembled WGS sequence"/>
</dbReference>
<evidence type="ECO:0000256" key="1">
    <source>
        <dbReference type="SAM" id="MobiDB-lite"/>
    </source>
</evidence>
<accession>A0A556QPK9</accession>
<comment type="caution">
    <text evidence="2">The sequence shown here is derived from an EMBL/GenBank/DDBJ whole genome shotgun (WGS) entry which is preliminary data.</text>
</comment>
<sequence length="93" mass="9880">MIHSTSKSSQPGEITPATSRPAAKPAPAIQENDTLDTSASTSLREALAALPEVRPEAVENAKSLLADPNYPPRAIIEDIARLFVQSQDLSNEA</sequence>
<gene>
    <name evidence="2" type="ORF">FPL22_04585</name>
</gene>
<proteinExistence type="predicted"/>
<reference evidence="2 3" key="1">
    <citation type="submission" date="2019-07" db="EMBL/GenBank/DDBJ databases">
        <title>Description of 53C-WASEF.</title>
        <authorList>
            <person name="Pitt A."/>
            <person name="Hahn M.W."/>
        </authorList>
    </citation>
    <scope>NUCLEOTIDE SEQUENCE [LARGE SCALE GENOMIC DNA]</scope>
    <source>
        <strain evidence="2 3">53C-WASEF</strain>
    </source>
</reference>
<keyword evidence="3" id="KW-1185">Reference proteome</keyword>
<evidence type="ECO:0008006" key="4">
    <source>
        <dbReference type="Google" id="ProtNLM"/>
    </source>
</evidence>
<dbReference type="EMBL" id="VMBG01000001">
    <property type="protein sequence ID" value="TSJ78583.1"/>
    <property type="molecule type" value="Genomic_DNA"/>
</dbReference>